<comment type="caution">
    <text evidence="1">The sequence shown here is derived from an EMBL/GenBank/DDBJ whole genome shotgun (WGS) entry which is preliminary data.</text>
</comment>
<evidence type="ECO:0000313" key="1">
    <source>
        <dbReference type="EMBL" id="KAF3046924.1"/>
    </source>
</evidence>
<evidence type="ECO:0000313" key="2">
    <source>
        <dbReference type="Proteomes" id="UP000758155"/>
    </source>
</evidence>
<sequence length="149" mass="17182">MTIVIISLTSSRMEFHRYIDGRGDTIIYKFDPQVARKSHPKWPNDSPVTVYQHYVITKRTGIVNYHSDLLPLELAVDRSRTDKITSQPPIGKVMHTEVILTEDGVKMKTQYVWKGWSHGEGYRRGWAKLCVGRLPAVKPSAKPPLMWMF</sequence>
<dbReference type="Proteomes" id="UP000758155">
    <property type="component" value="Unassembled WGS sequence"/>
</dbReference>
<gene>
    <name evidence="1" type="ORF">E8E12_007835</name>
</gene>
<organism evidence="1 2">
    <name type="scientific">Didymella heteroderae</name>
    <dbReference type="NCBI Taxonomy" id="1769908"/>
    <lineage>
        <taxon>Eukaryota</taxon>
        <taxon>Fungi</taxon>
        <taxon>Dikarya</taxon>
        <taxon>Ascomycota</taxon>
        <taxon>Pezizomycotina</taxon>
        <taxon>Dothideomycetes</taxon>
        <taxon>Pleosporomycetidae</taxon>
        <taxon>Pleosporales</taxon>
        <taxon>Pleosporineae</taxon>
        <taxon>Didymellaceae</taxon>
        <taxon>Didymella</taxon>
    </lineage>
</organism>
<protein>
    <submittedName>
        <fullName evidence="1">Uncharacterized protein</fullName>
    </submittedName>
</protein>
<keyword evidence="2" id="KW-1185">Reference proteome</keyword>
<dbReference type="AlphaFoldDB" id="A0A9P4X086"/>
<dbReference type="OrthoDB" id="3796311at2759"/>
<dbReference type="EMBL" id="SWKV01000003">
    <property type="protein sequence ID" value="KAF3046924.1"/>
    <property type="molecule type" value="Genomic_DNA"/>
</dbReference>
<accession>A0A9P4X086</accession>
<proteinExistence type="predicted"/>
<reference evidence="1" key="1">
    <citation type="submission" date="2019-04" db="EMBL/GenBank/DDBJ databases">
        <title>Sequencing of skin fungus with MAO and IRED activity.</title>
        <authorList>
            <person name="Marsaioli A.J."/>
            <person name="Bonatto J.M.C."/>
            <person name="Reis Junior O."/>
        </authorList>
    </citation>
    <scope>NUCLEOTIDE SEQUENCE</scope>
    <source>
        <strain evidence="1">28M1</strain>
    </source>
</reference>
<name>A0A9P4X086_9PLEO</name>